<evidence type="ECO:0000313" key="1">
    <source>
        <dbReference type="Proteomes" id="UP000887565"/>
    </source>
</evidence>
<reference evidence="2" key="1">
    <citation type="submission" date="2022-11" db="UniProtKB">
        <authorList>
            <consortium name="WormBaseParasite"/>
        </authorList>
    </citation>
    <scope>IDENTIFICATION</scope>
</reference>
<dbReference type="Proteomes" id="UP000887565">
    <property type="component" value="Unplaced"/>
</dbReference>
<proteinExistence type="predicted"/>
<accession>A0A915IUC3</accession>
<dbReference type="WBParaSite" id="nRc.2.0.1.t17658-RA">
    <property type="protein sequence ID" value="nRc.2.0.1.t17658-RA"/>
    <property type="gene ID" value="nRc.2.0.1.g17658"/>
</dbReference>
<dbReference type="AlphaFoldDB" id="A0A915IUC3"/>
<organism evidence="1 2">
    <name type="scientific">Romanomermis culicivorax</name>
    <name type="common">Nematode worm</name>
    <dbReference type="NCBI Taxonomy" id="13658"/>
    <lineage>
        <taxon>Eukaryota</taxon>
        <taxon>Metazoa</taxon>
        <taxon>Ecdysozoa</taxon>
        <taxon>Nematoda</taxon>
        <taxon>Enoplea</taxon>
        <taxon>Dorylaimia</taxon>
        <taxon>Mermithida</taxon>
        <taxon>Mermithoidea</taxon>
        <taxon>Mermithidae</taxon>
        <taxon>Romanomermis</taxon>
    </lineage>
</organism>
<evidence type="ECO:0000313" key="2">
    <source>
        <dbReference type="WBParaSite" id="nRc.2.0.1.t17658-RA"/>
    </source>
</evidence>
<keyword evidence="1" id="KW-1185">Reference proteome</keyword>
<protein>
    <submittedName>
        <fullName evidence="2">Uncharacterized protein</fullName>
    </submittedName>
</protein>
<name>A0A915IUC3_ROMCU</name>
<sequence>MRKLIKLGRKKRKEETMAVCGKQAGKADASAAMFCLISQIVLDSTNNIHAYKKKRTLTIQSQKDPTSNNWIFDHNLSNNANQALTSTPTKTQHIPAIEESDQKYQEEQDEQDKEPSSMLLSSSLQSIAQDLQGDDLACLLLFLQHRNNICDESMNNIINFVKLLLPNFMIKNIRQMKFASFQMKLFFPTIQRPGKLQQMNI</sequence>